<evidence type="ECO:0000256" key="1">
    <source>
        <dbReference type="SAM" id="MobiDB-lite"/>
    </source>
</evidence>
<dbReference type="PANTHER" id="PTHR11635:SF152">
    <property type="entry name" value="CAMP-DEPENDENT PROTEIN KINASE TYPE I REGULATORY SUBUNIT-RELATED"/>
    <property type="match status" value="1"/>
</dbReference>
<dbReference type="VEuPathDB" id="TriTrypDB:BSAL_45435"/>
<organism evidence="3 4">
    <name type="scientific">Bodo saltans</name>
    <name type="common">Flagellated protozoan</name>
    <dbReference type="NCBI Taxonomy" id="75058"/>
    <lineage>
        <taxon>Eukaryota</taxon>
        <taxon>Discoba</taxon>
        <taxon>Euglenozoa</taxon>
        <taxon>Kinetoplastea</taxon>
        <taxon>Metakinetoplastina</taxon>
        <taxon>Eubodonida</taxon>
        <taxon>Bodonidae</taxon>
        <taxon>Bodo</taxon>
    </lineage>
</organism>
<protein>
    <submittedName>
        <fullName evidence="3">Cyclic nucleotide-binding protein, putative</fullName>
    </submittedName>
</protein>
<evidence type="ECO:0000313" key="3">
    <source>
        <dbReference type="EMBL" id="CUG93888.1"/>
    </source>
</evidence>
<dbReference type="Pfam" id="PF00027">
    <property type="entry name" value="cNMP_binding"/>
    <property type="match status" value="1"/>
</dbReference>
<feature type="domain" description="Cyclic nucleotide-binding" evidence="2">
    <location>
        <begin position="215"/>
        <end position="310"/>
    </location>
</feature>
<dbReference type="OrthoDB" id="417078at2759"/>
<evidence type="ECO:0000313" key="4">
    <source>
        <dbReference type="Proteomes" id="UP000051952"/>
    </source>
</evidence>
<dbReference type="GO" id="GO:0005829">
    <property type="term" value="C:cytosol"/>
    <property type="evidence" value="ECO:0007669"/>
    <property type="project" value="TreeGrafter"/>
</dbReference>
<dbReference type="EMBL" id="CYKH01002204">
    <property type="protein sequence ID" value="CUG93888.1"/>
    <property type="molecule type" value="Genomic_DNA"/>
</dbReference>
<dbReference type="Gene3D" id="2.60.120.10">
    <property type="entry name" value="Jelly Rolls"/>
    <property type="match status" value="1"/>
</dbReference>
<proteinExistence type="predicted"/>
<dbReference type="InterPro" id="IPR000595">
    <property type="entry name" value="cNMP-bd_dom"/>
</dbReference>
<sequence length="498" mass="55196">MLMSFFGNDAHPAQHARQIKLGARRGSETGDGSSSPNRPRVVVSFEELTAPPQGRRASTRSGNNNMLGASNLSGGQDASFNNLSASFNPNKTASFEDLQRRMNEESMLSLKTALEPEGANMDTNATDASAARQQFLSNQRRMQRACHWGVIVQVSCFLNATITGLNVTKAQAEARDQMNPRCLLGIRRAIRRMRLRMLAPTMTKPAVASVRNDKMLGLFSEAHIQFLVDNLEPRYFFAREGIIFMGSEDDECYVLFSGSADVMMGKIKVFTMTGGMVFGSVGMISGEPRTATILARENCLVWSISRRAFESYGARDHQVAAAQTIIRELRQKNIRSVYKGLIEPDYLSSRFTMLKGCSQEGVTMLLAKSEPRVLKSGEVLLHPPSPDSELGRPRRSPYEVRPPGEPDDDADDLALPTSMDVLYILRGTVRIYRNIIGQLSQEKCLEEHLTFMLELASKRHPGSEEDTISAAAKAYEMNVATFDPTANRADREVVPNQN</sequence>
<dbReference type="InterPro" id="IPR014710">
    <property type="entry name" value="RmlC-like_jellyroll"/>
</dbReference>
<dbReference type="SMART" id="SM00100">
    <property type="entry name" value="cNMP"/>
    <property type="match status" value="1"/>
</dbReference>
<dbReference type="InterPro" id="IPR050503">
    <property type="entry name" value="cAMP-dep_PK_reg_su-like"/>
</dbReference>
<feature type="compositionally biased region" description="Low complexity" evidence="1">
    <location>
        <begin position="33"/>
        <end position="44"/>
    </location>
</feature>
<evidence type="ECO:0000259" key="2">
    <source>
        <dbReference type="PROSITE" id="PS50042"/>
    </source>
</evidence>
<accession>A0A0S4JQT0</accession>
<dbReference type="PANTHER" id="PTHR11635">
    <property type="entry name" value="CAMP-DEPENDENT PROTEIN KINASE REGULATORY CHAIN"/>
    <property type="match status" value="1"/>
</dbReference>
<feature type="compositionally biased region" description="Polar residues" evidence="1">
    <location>
        <begin position="59"/>
        <end position="73"/>
    </location>
</feature>
<dbReference type="Proteomes" id="UP000051952">
    <property type="component" value="Unassembled WGS sequence"/>
</dbReference>
<feature type="non-terminal residue" evidence="3">
    <location>
        <position position="498"/>
    </location>
</feature>
<dbReference type="PROSITE" id="PS50042">
    <property type="entry name" value="CNMP_BINDING_3"/>
    <property type="match status" value="1"/>
</dbReference>
<dbReference type="CDD" id="cd00038">
    <property type="entry name" value="CAP_ED"/>
    <property type="match status" value="1"/>
</dbReference>
<dbReference type="AlphaFoldDB" id="A0A0S4JQT0"/>
<dbReference type="SUPFAM" id="SSF51206">
    <property type="entry name" value="cAMP-binding domain-like"/>
    <property type="match status" value="1"/>
</dbReference>
<dbReference type="GO" id="GO:0005952">
    <property type="term" value="C:cAMP-dependent protein kinase complex"/>
    <property type="evidence" value="ECO:0007669"/>
    <property type="project" value="InterPro"/>
</dbReference>
<feature type="region of interest" description="Disordered" evidence="1">
    <location>
        <begin position="23"/>
        <end position="73"/>
    </location>
</feature>
<feature type="region of interest" description="Disordered" evidence="1">
    <location>
        <begin position="378"/>
        <end position="413"/>
    </location>
</feature>
<name>A0A0S4JQT0_BODSA</name>
<reference evidence="4" key="1">
    <citation type="submission" date="2015-09" db="EMBL/GenBank/DDBJ databases">
        <authorList>
            <consortium name="Pathogen Informatics"/>
        </authorList>
    </citation>
    <scope>NUCLEOTIDE SEQUENCE [LARGE SCALE GENOMIC DNA]</scope>
    <source>
        <strain evidence="4">Lake Konstanz</strain>
    </source>
</reference>
<keyword evidence="4" id="KW-1185">Reference proteome</keyword>
<feature type="compositionally biased region" description="Basic and acidic residues" evidence="1">
    <location>
        <begin position="389"/>
        <end position="404"/>
    </location>
</feature>
<gene>
    <name evidence="3" type="ORF">BSAL_45435</name>
</gene>
<dbReference type="InterPro" id="IPR018490">
    <property type="entry name" value="cNMP-bd_dom_sf"/>
</dbReference>